<keyword evidence="3" id="KW-1185">Reference proteome</keyword>
<dbReference type="EMBL" id="CP061038">
    <property type="protein sequence ID" value="QNQ08965.1"/>
    <property type="molecule type" value="Genomic_DNA"/>
</dbReference>
<evidence type="ECO:0000259" key="1">
    <source>
        <dbReference type="Pfam" id="PF01494"/>
    </source>
</evidence>
<dbReference type="Proteomes" id="UP000516148">
    <property type="component" value="Chromosome"/>
</dbReference>
<dbReference type="InterPro" id="IPR036188">
    <property type="entry name" value="FAD/NAD-bd_sf"/>
</dbReference>
<name>A0A7H0LH12_9SPHN</name>
<dbReference type="PANTHER" id="PTHR43747">
    <property type="entry name" value="FAD-BINDING PROTEIN"/>
    <property type="match status" value="1"/>
</dbReference>
<dbReference type="SUPFAM" id="SSF51905">
    <property type="entry name" value="FAD/NAD(P)-binding domain"/>
    <property type="match status" value="1"/>
</dbReference>
<dbReference type="PANTHER" id="PTHR43747:SF1">
    <property type="entry name" value="SLR1998 PROTEIN"/>
    <property type="match status" value="1"/>
</dbReference>
<dbReference type="Gene3D" id="3.50.50.60">
    <property type="entry name" value="FAD/NAD(P)-binding domain"/>
    <property type="match status" value="1"/>
</dbReference>
<dbReference type="AlphaFoldDB" id="A0A7H0LH12"/>
<feature type="domain" description="FAD-binding" evidence="1">
    <location>
        <begin position="6"/>
        <end position="135"/>
    </location>
</feature>
<gene>
    <name evidence="2" type="ORF">H3Z74_20050</name>
</gene>
<reference evidence="2 3" key="1">
    <citation type="submission" date="2020-09" db="EMBL/GenBank/DDBJ databases">
        <title>Sphingomonas sp., a new species isolated from pork steak.</title>
        <authorList>
            <person name="Heidler von Heilborn D."/>
        </authorList>
    </citation>
    <scope>NUCLEOTIDE SEQUENCE [LARGE SCALE GENOMIC DNA]</scope>
    <source>
        <strain evidence="3">S8-3T</strain>
    </source>
</reference>
<organism evidence="2 3">
    <name type="scientific">Sphingomonas alpina</name>
    <dbReference type="NCBI Taxonomy" id="653931"/>
    <lineage>
        <taxon>Bacteria</taxon>
        <taxon>Pseudomonadati</taxon>
        <taxon>Pseudomonadota</taxon>
        <taxon>Alphaproteobacteria</taxon>
        <taxon>Sphingomonadales</taxon>
        <taxon>Sphingomonadaceae</taxon>
        <taxon>Sphingomonas</taxon>
    </lineage>
</organism>
<dbReference type="InterPro" id="IPR050816">
    <property type="entry name" value="Flavin-dep_Halogenase_NPB"/>
</dbReference>
<evidence type="ECO:0000313" key="3">
    <source>
        <dbReference type="Proteomes" id="UP000516148"/>
    </source>
</evidence>
<dbReference type="InterPro" id="IPR002938">
    <property type="entry name" value="FAD-bd"/>
</dbReference>
<protein>
    <submittedName>
        <fullName evidence="2">Tryptophan 7-halogenase</fullName>
    </submittedName>
</protein>
<dbReference type="KEGG" id="spap:H3Z74_20050"/>
<dbReference type="RefSeq" id="WP_187761291.1">
    <property type="nucleotide sequence ID" value="NZ_CP061038.1"/>
</dbReference>
<accession>A0A7H0LH12</accession>
<dbReference type="Pfam" id="PF01494">
    <property type="entry name" value="FAD_binding_3"/>
    <property type="match status" value="1"/>
</dbReference>
<dbReference type="PRINTS" id="PR00469">
    <property type="entry name" value="PNDRDTASEII"/>
</dbReference>
<dbReference type="GO" id="GO:0071949">
    <property type="term" value="F:FAD binding"/>
    <property type="evidence" value="ECO:0007669"/>
    <property type="project" value="InterPro"/>
</dbReference>
<proteinExistence type="predicted"/>
<evidence type="ECO:0000313" key="2">
    <source>
        <dbReference type="EMBL" id="QNQ08965.1"/>
    </source>
</evidence>
<sequence length="376" mass="40668">MPPARADIAVIGGGPAGAAAALTLRRHAPRLAVRLIEASDYSMPRPGEVLPAVARSLLEQLGVMTSFEAQGFVAGRALASAWANDELDERHSIFSAQGPGWHLDRARFDRMLTDAAMAAGVALSTGSAVRSAMPEREGWCLTLADRSEVVVRAVIWAAGRSWRLARPFSARVRVHGDLVAHSRFIEGVAGDNRTVIEARPEGWWYSADLPGDRRIVACMTDPDLGEALALRSDQGWRRALDATRHMRALVPVDARIGEALVRSAGTTTVEPAIGRRWIAAGDTLFAADPLSSRGIVHALRSGIIAAYAAADLLDDDIDKGREDEIRRRYAMISTHGFQGYAQALAGHYAEAARWPEAPFWRSRAPVDIARRMGGTS</sequence>
<dbReference type="Gene3D" id="3.30.9.100">
    <property type="match status" value="1"/>
</dbReference>